<feature type="transmembrane region" description="Helical" evidence="1">
    <location>
        <begin position="58"/>
        <end position="82"/>
    </location>
</feature>
<reference evidence="2 3" key="1">
    <citation type="submission" date="2015-07" db="EMBL/GenBank/DDBJ databases">
        <title>High-quality draft genome sequence of Oceanobacillus caeni HM6, a bacillus isolated from a human feces.</title>
        <authorList>
            <person name="Kumar J."/>
            <person name="Verma M.K."/>
            <person name="Pandey R."/>
            <person name="Bhambi M."/>
            <person name="Chauhan N."/>
        </authorList>
    </citation>
    <scope>NUCLEOTIDE SEQUENCE [LARGE SCALE GENOMIC DNA]</scope>
    <source>
        <strain evidence="2 3">HM6</strain>
    </source>
</reference>
<feature type="transmembrane region" description="Helical" evidence="1">
    <location>
        <begin position="18"/>
        <end position="38"/>
    </location>
</feature>
<feature type="transmembrane region" description="Helical" evidence="1">
    <location>
        <begin position="152"/>
        <end position="172"/>
    </location>
</feature>
<keyword evidence="3" id="KW-1185">Reference proteome</keyword>
<keyword evidence="1" id="KW-1133">Transmembrane helix</keyword>
<dbReference type="PANTHER" id="PTHR37305:SF1">
    <property type="entry name" value="MEMBRANE PROTEIN"/>
    <property type="match status" value="1"/>
</dbReference>
<evidence type="ECO:0008006" key="4">
    <source>
        <dbReference type="Google" id="ProtNLM"/>
    </source>
</evidence>
<evidence type="ECO:0000256" key="1">
    <source>
        <dbReference type="SAM" id="Phobius"/>
    </source>
</evidence>
<organism evidence="2 3">
    <name type="scientific">Oceanobacillus caeni</name>
    <dbReference type="NCBI Taxonomy" id="405946"/>
    <lineage>
        <taxon>Bacteria</taxon>
        <taxon>Bacillati</taxon>
        <taxon>Bacillota</taxon>
        <taxon>Bacilli</taxon>
        <taxon>Bacillales</taxon>
        <taxon>Bacillaceae</taxon>
        <taxon>Oceanobacillus</taxon>
    </lineage>
</organism>
<feature type="transmembrane region" description="Helical" evidence="1">
    <location>
        <begin position="227"/>
        <end position="249"/>
    </location>
</feature>
<feature type="transmembrane region" description="Helical" evidence="1">
    <location>
        <begin position="179"/>
        <end position="197"/>
    </location>
</feature>
<comment type="caution">
    <text evidence="2">The sequence shown here is derived from an EMBL/GenBank/DDBJ whole genome shotgun (WGS) entry which is preliminary data.</text>
</comment>
<dbReference type="Proteomes" id="UP000037854">
    <property type="component" value="Unassembled WGS sequence"/>
</dbReference>
<accession>A0ABR5MIB4</accession>
<proteinExistence type="predicted"/>
<dbReference type="PANTHER" id="PTHR37305">
    <property type="entry name" value="INTEGRAL MEMBRANE PROTEIN-RELATED"/>
    <property type="match status" value="1"/>
</dbReference>
<dbReference type="RefSeq" id="WP_060668750.1">
    <property type="nucleotide sequence ID" value="NZ_JANKBL010000004.1"/>
</dbReference>
<feature type="transmembrane region" description="Helical" evidence="1">
    <location>
        <begin position="109"/>
        <end position="132"/>
    </location>
</feature>
<dbReference type="EMBL" id="LGTK01000042">
    <property type="protein sequence ID" value="KPH73611.1"/>
    <property type="molecule type" value="Genomic_DNA"/>
</dbReference>
<evidence type="ECO:0000313" key="3">
    <source>
        <dbReference type="Proteomes" id="UP000037854"/>
    </source>
</evidence>
<name>A0ABR5MIB4_9BACI</name>
<keyword evidence="1" id="KW-0472">Membrane</keyword>
<dbReference type="Pfam" id="PF12730">
    <property type="entry name" value="ABC2_membrane_4"/>
    <property type="match status" value="1"/>
</dbReference>
<protein>
    <recommendedName>
        <fullName evidence="4">ABC transporter permease</fullName>
    </recommendedName>
</protein>
<keyword evidence="1" id="KW-0812">Transmembrane</keyword>
<evidence type="ECO:0000313" key="2">
    <source>
        <dbReference type="EMBL" id="KPH73611.1"/>
    </source>
</evidence>
<sequence>MTNLIRAEMFKLQRNKTFWVLLLTIIVLSTLLHYLIIIDWWQINETSFDTAGLSELNALSIFTVPLFFNLIVSTLAGFFISIEFSQSGVIKNQVISGNKRSTIFMAKSFIFSLGAIVVTILIPLVTAIILVILTGHGDIIDSSNLMYLGRAYGLFTLQFLGYTAIIMLLSIITDDSGKTIIISILFTIVMYAVEKLSKPPLIEMVYENSIFQQFSEVFKYTMTKGEIIKSMLIGVVTIIIVTLCGVFFFNRKEIK</sequence>
<gene>
    <name evidence="2" type="ORF">AFL42_11870</name>
</gene>